<dbReference type="Proteomes" id="UP000076643">
    <property type="component" value="Unassembled WGS sequence"/>
</dbReference>
<evidence type="ECO:0000313" key="2">
    <source>
        <dbReference type="Proteomes" id="UP000076643"/>
    </source>
</evidence>
<dbReference type="InterPro" id="IPR028208">
    <property type="entry name" value="Effector_pro_NleD-like"/>
</dbReference>
<comment type="caution">
    <text evidence="1">The sequence shown here is derived from an EMBL/GenBank/DDBJ whole genome shotgun (WGS) entry which is preliminary data.</text>
</comment>
<gene>
    <name evidence="1" type="ORF">N475_25780</name>
</gene>
<evidence type="ECO:0000313" key="1">
    <source>
        <dbReference type="EMBL" id="KZN45754.1"/>
    </source>
</evidence>
<name>A0A167ASK1_9GAMM</name>
<dbReference type="AlphaFoldDB" id="A0A167ASK1"/>
<keyword evidence="2" id="KW-1185">Reference proteome</keyword>
<accession>A0A167ASK1</accession>
<sequence>MWGTLLTAGEWFGKNSTIYFDPTHVSKIVTSGNLFRTASPDMILAHELYHAWNYAASSWFSDGGARRIGGGVYGLPSQEAYAVRHTNLIRRQLGYGYIRTHYNHKGHHYCVEGC</sequence>
<dbReference type="EMBL" id="AUYB01000041">
    <property type="protein sequence ID" value="KZN45754.1"/>
    <property type="molecule type" value="Genomic_DNA"/>
</dbReference>
<protein>
    <submittedName>
        <fullName evidence="1">Uncharacterized protein</fullName>
    </submittedName>
</protein>
<dbReference type="RefSeq" id="WP_063359779.1">
    <property type="nucleotide sequence ID" value="NZ_AQHB01000023.1"/>
</dbReference>
<organism evidence="1 2">
    <name type="scientific">Pseudoalteromonas luteoviolacea DSM 6061</name>
    <dbReference type="NCBI Taxonomy" id="1365250"/>
    <lineage>
        <taxon>Bacteria</taxon>
        <taxon>Pseudomonadati</taxon>
        <taxon>Pseudomonadota</taxon>
        <taxon>Gammaproteobacteria</taxon>
        <taxon>Alteromonadales</taxon>
        <taxon>Pseudoalteromonadaceae</taxon>
        <taxon>Pseudoalteromonas</taxon>
    </lineage>
</organism>
<proteinExistence type="predicted"/>
<dbReference type="PATRIC" id="fig|1365250.3.peg.485"/>
<dbReference type="Pfam" id="PF14891">
    <property type="entry name" value="Peptidase_M91"/>
    <property type="match status" value="1"/>
</dbReference>
<reference evidence="1 2" key="1">
    <citation type="submission" date="2013-07" db="EMBL/GenBank/DDBJ databases">
        <title>Comparative Genomic and Metabolomic Analysis of Twelve Strains of Pseudoalteromonas luteoviolacea.</title>
        <authorList>
            <person name="Vynne N.G."/>
            <person name="Mansson M."/>
            <person name="Gram L."/>
        </authorList>
    </citation>
    <scope>NUCLEOTIDE SEQUENCE [LARGE SCALE GENOMIC DNA]</scope>
    <source>
        <strain evidence="1 2">DSM 6061</strain>
    </source>
</reference>